<reference evidence="11 12" key="1">
    <citation type="submission" date="2020-06" db="EMBL/GenBank/DDBJ databases">
        <authorList>
            <person name="Li R."/>
            <person name="Bekaert M."/>
        </authorList>
    </citation>
    <scope>NUCLEOTIDE SEQUENCE [LARGE SCALE GENOMIC DNA]</scope>
    <source>
        <strain evidence="12">wild</strain>
    </source>
</reference>
<dbReference type="Pfam" id="PF00754">
    <property type="entry name" value="F5_F8_type_C"/>
    <property type="match status" value="1"/>
</dbReference>
<dbReference type="EMBL" id="CACVKT020009048">
    <property type="protein sequence ID" value="CAC5419668.1"/>
    <property type="molecule type" value="Genomic_DNA"/>
</dbReference>
<feature type="domain" description="Fucolectin tachylectin-4 pentraxin-1" evidence="10">
    <location>
        <begin position="67"/>
        <end position="232"/>
    </location>
</feature>
<keyword evidence="8" id="KW-0175">Coiled coil</keyword>
<evidence type="ECO:0000256" key="7">
    <source>
        <dbReference type="ARBA" id="ARBA00023157"/>
    </source>
</evidence>
<proteinExistence type="inferred from homology"/>
<dbReference type="AlphaFoldDB" id="A0A6J8EH53"/>
<gene>
    <name evidence="11" type="ORF">MCOR_51978</name>
</gene>
<keyword evidence="9" id="KW-0812">Transmembrane</keyword>
<accession>A0A6J8EH53</accession>
<dbReference type="InterPro" id="IPR008979">
    <property type="entry name" value="Galactose-bd-like_sf"/>
</dbReference>
<sequence length="339" mass="38887">MMAYGASEHETTGQTPNSLMLSRELSTPLNIMYEMPPSVKDIPAHKWAWDLKEKLENSHRFFRVDYLENVALGKESRQDSTYKNTPLKFGPHLANDGKTDTTGVLNGILQGQCSHTLLDSSVFWWAVNLEVETVIERITIYGRTDCCNDRLRDFDVLVYNPTNASWNNYDKGPSILCHHQTGESPLILNVTCEDGQIKGRFVKIIMRKNHDIISHSLCLCEVEVYGRTKSGEPECPCSCDYKQNVESIAEQVSPQHSEEEWREILQQRLTELQNEMKLDKRNLSRWRRNYISAADKRETARNIGIVGVLVLCAVVGTVVLLDLLSLQKHIRQIKRLRRQ</sequence>
<evidence type="ECO:0000256" key="9">
    <source>
        <dbReference type="SAM" id="Phobius"/>
    </source>
</evidence>
<keyword evidence="12" id="KW-1185">Reference proteome</keyword>
<evidence type="ECO:0000256" key="1">
    <source>
        <dbReference type="ARBA" id="ARBA00002219"/>
    </source>
</evidence>
<keyword evidence="7" id="KW-1015">Disulfide bond</keyword>
<comment type="function">
    <text evidence="1">Acts as a defensive agent. Recognizes blood group fucosylated oligosaccharides including A, B, H and Lewis B-type antigens. Does not recognize Lewis A antigen and has low affinity for monovalent haptens.</text>
</comment>
<evidence type="ECO:0000256" key="5">
    <source>
        <dbReference type="ARBA" id="ARBA00022734"/>
    </source>
</evidence>
<comment type="similarity">
    <text evidence="2">Belongs to the fucolectin family.</text>
</comment>
<dbReference type="GO" id="GO:0010185">
    <property type="term" value="P:regulation of cellular defense response"/>
    <property type="evidence" value="ECO:0007669"/>
    <property type="project" value="UniProtKB-ARBA"/>
</dbReference>
<comment type="subunit">
    <text evidence="3">Homotrimer.</text>
</comment>
<dbReference type="GO" id="GO:0042806">
    <property type="term" value="F:fucose binding"/>
    <property type="evidence" value="ECO:0007669"/>
    <property type="project" value="UniProtKB-ARBA"/>
</dbReference>
<evidence type="ECO:0000313" key="11">
    <source>
        <dbReference type="EMBL" id="CAC5419668.1"/>
    </source>
</evidence>
<feature type="coiled-coil region" evidence="8">
    <location>
        <begin position="262"/>
        <end position="289"/>
    </location>
</feature>
<dbReference type="PANTHER" id="PTHR45713:SF6">
    <property type="entry name" value="F5_8 TYPE C DOMAIN-CONTAINING PROTEIN"/>
    <property type="match status" value="1"/>
</dbReference>
<keyword evidence="4" id="KW-0479">Metal-binding</keyword>
<evidence type="ECO:0000313" key="12">
    <source>
        <dbReference type="Proteomes" id="UP000507470"/>
    </source>
</evidence>
<organism evidence="11 12">
    <name type="scientific">Mytilus coruscus</name>
    <name type="common">Sea mussel</name>
    <dbReference type="NCBI Taxonomy" id="42192"/>
    <lineage>
        <taxon>Eukaryota</taxon>
        <taxon>Metazoa</taxon>
        <taxon>Spiralia</taxon>
        <taxon>Lophotrochozoa</taxon>
        <taxon>Mollusca</taxon>
        <taxon>Bivalvia</taxon>
        <taxon>Autobranchia</taxon>
        <taxon>Pteriomorphia</taxon>
        <taxon>Mytilida</taxon>
        <taxon>Mytiloidea</taxon>
        <taxon>Mytilidae</taxon>
        <taxon>Mytilinae</taxon>
        <taxon>Mytilus</taxon>
    </lineage>
</organism>
<dbReference type="GO" id="GO:0046872">
    <property type="term" value="F:metal ion binding"/>
    <property type="evidence" value="ECO:0007669"/>
    <property type="project" value="UniProtKB-KW"/>
</dbReference>
<dbReference type="GO" id="GO:0001868">
    <property type="term" value="P:regulation of complement activation, lectin pathway"/>
    <property type="evidence" value="ECO:0007669"/>
    <property type="project" value="UniProtKB-ARBA"/>
</dbReference>
<dbReference type="Gene3D" id="2.60.120.260">
    <property type="entry name" value="Galactose-binding domain-like"/>
    <property type="match status" value="1"/>
</dbReference>
<evidence type="ECO:0000256" key="4">
    <source>
        <dbReference type="ARBA" id="ARBA00022723"/>
    </source>
</evidence>
<evidence type="ECO:0000259" key="10">
    <source>
        <dbReference type="SMART" id="SM00607"/>
    </source>
</evidence>
<dbReference type="SMART" id="SM00607">
    <property type="entry name" value="FTP"/>
    <property type="match status" value="1"/>
</dbReference>
<evidence type="ECO:0000256" key="8">
    <source>
        <dbReference type="SAM" id="Coils"/>
    </source>
</evidence>
<dbReference type="InterPro" id="IPR006585">
    <property type="entry name" value="FTP1"/>
</dbReference>
<dbReference type="InterPro" id="IPR000421">
    <property type="entry name" value="FA58C"/>
</dbReference>
<keyword evidence="9" id="KW-0472">Membrane</keyword>
<dbReference type="InterPro" id="IPR051941">
    <property type="entry name" value="BG_Antigen-Binding_Lectin"/>
</dbReference>
<protein>
    <recommendedName>
        <fullName evidence="10">Fucolectin tachylectin-4 pentraxin-1 domain-containing protein</fullName>
    </recommendedName>
</protein>
<dbReference type="OrthoDB" id="6158912at2759"/>
<evidence type="ECO:0000256" key="2">
    <source>
        <dbReference type="ARBA" id="ARBA00010147"/>
    </source>
</evidence>
<feature type="transmembrane region" description="Helical" evidence="9">
    <location>
        <begin position="303"/>
        <end position="326"/>
    </location>
</feature>
<dbReference type="PANTHER" id="PTHR45713">
    <property type="entry name" value="FTP DOMAIN-CONTAINING PROTEIN"/>
    <property type="match status" value="1"/>
</dbReference>
<evidence type="ECO:0000256" key="6">
    <source>
        <dbReference type="ARBA" id="ARBA00022837"/>
    </source>
</evidence>
<keyword evidence="6" id="KW-0106">Calcium</keyword>
<keyword evidence="9" id="KW-1133">Transmembrane helix</keyword>
<name>A0A6J8EH53_MYTCO</name>
<dbReference type="SUPFAM" id="SSF49785">
    <property type="entry name" value="Galactose-binding domain-like"/>
    <property type="match status" value="1"/>
</dbReference>
<evidence type="ECO:0000256" key="3">
    <source>
        <dbReference type="ARBA" id="ARBA00011233"/>
    </source>
</evidence>
<keyword evidence="5" id="KW-0430">Lectin</keyword>
<dbReference type="Proteomes" id="UP000507470">
    <property type="component" value="Unassembled WGS sequence"/>
</dbReference>